<protein>
    <recommendedName>
        <fullName evidence="4">DUF1302 domain-containing protein</fullName>
    </recommendedName>
</protein>
<accession>A0A1H9FMZ9</accession>
<dbReference type="Pfam" id="PF06980">
    <property type="entry name" value="DUF1302"/>
    <property type="match status" value="1"/>
</dbReference>
<dbReference type="STRING" id="489703.SAMN04488038_10637"/>
<sequence>MRSLHGVGRLAGFLVALSATGLVTPALAGEWQFDQLNLRFNNRFSSGAAIRLEKIDDALIGKLSVPGQRDLCAPDDCFSLNGDPSANQRLVNARGAFSGVNADDGDLNYRQYDIVAATSKLISDLNLSWGEWNLRLRGVAYYDPVNAGFRERHPYDVHQPARSERPGSIERRYALGAQLLDAFVQYSFTLGERQGVISVGSQTVRWGESTFIALNSISEINAPNANLLHMPGVELGDVFKPVPAALLSMDLADGFSTELFYQLAWRRTEPDARGSFYSDSDIAGGGRYAMISLGQFAEDPDGIGRFAGPLGLISSSSARAQAYERRAPSQGQYGVRLSYLADWLNDGTELGVYFLNYHSRLPYAGAIATEDSCARFSTNTIDAYLACNGFNGSLPLPKPAPGQARGEPLPLDTLQIVLDYPKDIHLYGLSFNTNIGDWALAGEFAYRDNVPVQINYTDVIFSGLQPALPEQEFSVTPQALAGLINLLPSGSGGLGDVTNLLGATFPAADIAFPSYIKSYRGLGSIAARQYIRGYERLKVGQLDLTAIRAVSSNPIGADQLIFIVEAGFTQVYDMPKLKDLQFEGSGPNRTHYSPGADGSGAPDGQPDARRFNPHQQTRNFADDFAWGMRFAVRSEYNDLAFGWNFKPTLAYFWDVQGIAISPMQNFVAGRKELDLGSDVVFSESLSGRLVYQMLTGGGSANTRRDRDNLALSFTYSF</sequence>
<evidence type="ECO:0000313" key="2">
    <source>
        <dbReference type="EMBL" id="SEQ39219.1"/>
    </source>
</evidence>
<evidence type="ECO:0000313" key="3">
    <source>
        <dbReference type="Proteomes" id="UP000199233"/>
    </source>
</evidence>
<evidence type="ECO:0000256" key="1">
    <source>
        <dbReference type="SAM" id="MobiDB-lite"/>
    </source>
</evidence>
<reference evidence="3" key="1">
    <citation type="submission" date="2016-10" db="EMBL/GenBank/DDBJ databases">
        <authorList>
            <person name="Varghese N."/>
            <person name="Submissions S."/>
        </authorList>
    </citation>
    <scope>NUCLEOTIDE SEQUENCE [LARGE SCALE GENOMIC DNA]</scope>
    <source>
        <strain evidence="3">DSM 25927</strain>
    </source>
</reference>
<keyword evidence="3" id="KW-1185">Reference proteome</keyword>
<name>A0A1H9FMZ9_9GAMM</name>
<feature type="region of interest" description="Disordered" evidence="1">
    <location>
        <begin position="583"/>
        <end position="613"/>
    </location>
</feature>
<gene>
    <name evidence="2" type="ORF">SAMN04488038_10637</name>
</gene>
<dbReference type="OrthoDB" id="7000272at2"/>
<dbReference type="EMBL" id="FOFS01000006">
    <property type="protein sequence ID" value="SEQ39219.1"/>
    <property type="molecule type" value="Genomic_DNA"/>
</dbReference>
<dbReference type="AlphaFoldDB" id="A0A1H9FMZ9"/>
<dbReference type="RefSeq" id="WP_093284694.1">
    <property type="nucleotide sequence ID" value="NZ_FOFS01000006.1"/>
</dbReference>
<dbReference type="InterPro" id="IPR010727">
    <property type="entry name" value="DUF1302"/>
</dbReference>
<evidence type="ECO:0008006" key="4">
    <source>
        <dbReference type="Google" id="ProtNLM"/>
    </source>
</evidence>
<organism evidence="2 3">
    <name type="scientific">Solimonas aquatica</name>
    <dbReference type="NCBI Taxonomy" id="489703"/>
    <lineage>
        <taxon>Bacteria</taxon>
        <taxon>Pseudomonadati</taxon>
        <taxon>Pseudomonadota</taxon>
        <taxon>Gammaproteobacteria</taxon>
        <taxon>Nevskiales</taxon>
        <taxon>Nevskiaceae</taxon>
        <taxon>Solimonas</taxon>
    </lineage>
</organism>
<proteinExistence type="predicted"/>
<dbReference type="Proteomes" id="UP000199233">
    <property type="component" value="Unassembled WGS sequence"/>
</dbReference>